<dbReference type="Gene3D" id="1.10.510.10">
    <property type="entry name" value="Transferase(Phosphotransferase) domain 1"/>
    <property type="match status" value="1"/>
</dbReference>
<evidence type="ECO:0000256" key="1">
    <source>
        <dbReference type="ARBA" id="ARBA00012513"/>
    </source>
</evidence>
<keyword evidence="3 4" id="KW-0067">ATP-binding</keyword>
<reference evidence="8" key="1">
    <citation type="submission" date="2023-03" db="EMBL/GenBank/DDBJ databases">
        <title>Massive genome expansion in bonnet fungi (Mycena s.s.) driven by repeated elements and novel gene families across ecological guilds.</title>
        <authorList>
            <consortium name="Lawrence Berkeley National Laboratory"/>
            <person name="Harder C.B."/>
            <person name="Miyauchi S."/>
            <person name="Viragh M."/>
            <person name="Kuo A."/>
            <person name="Thoen E."/>
            <person name="Andreopoulos B."/>
            <person name="Lu D."/>
            <person name="Skrede I."/>
            <person name="Drula E."/>
            <person name="Henrissat B."/>
            <person name="Morin E."/>
            <person name="Kohler A."/>
            <person name="Barry K."/>
            <person name="LaButti K."/>
            <person name="Morin E."/>
            <person name="Salamov A."/>
            <person name="Lipzen A."/>
            <person name="Mereny Z."/>
            <person name="Hegedus B."/>
            <person name="Baldrian P."/>
            <person name="Stursova M."/>
            <person name="Weitz H."/>
            <person name="Taylor A."/>
            <person name="Grigoriev I.V."/>
            <person name="Nagy L.G."/>
            <person name="Martin F."/>
            <person name="Kauserud H."/>
        </authorList>
    </citation>
    <scope>NUCLEOTIDE SEQUENCE</scope>
    <source>
        <strain evidence="8">CBHHK182m</strain>
    </source>
</reference>
<name>A0AAD7N2R2_9AGAR</name>
<comment type="caution">
    <text evidence="8">The sequence shown here is derived from an EMBL/GenBank/DDBJ whole genome shotgun (WGS) entry which is preliminary data.</text>
</comment>
<keyword evidence="5" id="KW-0723">Serine/threonine-protein kinase</keyword>
<dbReference type="PROSITE" id="PS00108">
    <property type="entry name" value="PROTEIN_KINASE_ST"/>
    <property type="match status" value="1"/>
</dbReference>
<proteinExistence type="inferred from homology"/>
<keyword evidence="2 4" id="KW-0547">Nucleotide-binding</keyword>
<organism evidence="8 9">
    <name type="scientific">Mycena metata</name>
    <dbReference type="NCBI Taxonomy" id="1033252"/>
    <lineage>
        <taxon>Eukaryota</taxon>
        <taxon>Fungi</taxon>
        <taxon>Dikarya</taxon>
        <taxon>Basidiomycota</taxon>
        <taxon>Agaricomycotina</taxon>
        <taxon>Agaricomycetes</taxon>
        <taxon>Agaricomycetidae</taxon>
        <taxon>Agaricales</taxon>
        <taxon>Marasmiineae</taxon>
        <taxon>Mycenaceae</taxon>
        <taxon>Mycena</taxon>
    </lineage>
</organism>
<feature type="binding site" evidence="4">
    <location>
        <position position="34"/>
    </location>
    <ligand>
        <name>ATP</name>
        <dbReference type="ChEBI" id="CHEBI:30616"/>
    </ligand>
</feature>
<evidence type="ECO:0000256" key="3">
    <source>
        <dbReference type="ARBA" id="ARBA00022840"/>
    </source>
</evidence>
<evidence type="ECO:0000256" key="5">
    <source>
        <dbReference type="RuleBase" id="RU000304"/>
    </source>
</evidence>
<dbReference type="AlphaFoldDB" id="A0AAD7N2R2"/>
<evidence type="ECO:0000256" key="6">
    <source>
        <dbReference type="SAM" id="MobiDB-lite"/>
    </source>
</evidence>
<dbReference type="InterPro" id="IPR008271">
    <property type="entry name" value="Ser/Thr_kinase_AS"/>
</dbReference>
<dbReference type="EC" id="2.7.11.1" evidence="1"/>
<accession>A0AAD7N2R2</accession>
<feature type="region of interest" description="Disordered" evidence="6">
    <location>
        <begin position="277"/>
        <end position="368"/>
    </location>
</feature>
<protein>
    <recommendedName>
        <fullName evidence="1">non-specific serine/threonine protein kinase</fullName>
        <ecNumber evidence="1">2.7.11.1</ecNumber>
    </recommendedName>
</protein>
<dbReference type="PROSITE" id="PS00107">
    <property type="entry name" value="PROTEIN_KINASE_ATP"/>
    <property type="match status" value="1"/>
</dbReference>
<sequence>MVNYRLGSIIGSGSYGLVFRAVEVGSETAVAVKKSRVSLRVQRTILRHESRVLQLLQGHPAIPVLYGYGQLPHFEYLSLELLGANAKELLVNQVRVPTVVRVVQQMLSALSHVHKLGIVHRDIKPENVLTSLSDPSKVLLIDFGISRLIHKGVPSQYNPLEESRHVVGTLHWASLNAHDGIDLAPRDDLESLAYAALFLLRGDLPWRSGPDSESTQRSMARIRNSKAECTGAALATNFPPEFGELLDYSRQLKFDQIPDYSDLELRFTRLAERLGCQPEDPLDWAPPDVITPTSAPIYDEIPDADDSSGGNEDEDEDDDDDENFSNSYFELDIGDWDIQGNRDRDLTFPGEQAQTLDSRIPQISQVEA</sequence>
<dbReference type="InterPro" id="IPR050235">
    <property type="entry name" value="CK1_Ser-Thr_kinase"/>
</dbReference>
<dbReference type="PROSITE" id="PS50011">
    <property type="entry name" value="PROTEIN_KINASE_DOM"/>
    <property type="match status" value="1"/>
</dbReference>
<dbReference type="SUPFAM" id="SSF56112">
    <property type="entry name" value="Protein kinase-like (PK-like)"/>
    <property type="match status" value="1"/>
</dbReference>
<evidence type="ECO:0000256" key="4">
    <source>
        <dbReference type="PROSITE-ProRule" id="PRU10141"/>
    </source>
</evidence>
<dbReference type="EMBL" id="JARKIB010000092">
    <property type="protein sequence ID" value="KAJ7743144.1"/>
    <property type="molecule type" value="Genomic_DNA"/>
</dbReference>
<dbReference type="GO" id="GO:0005524">
    <property type="term" value="F:ATP binding"/>
    <property type="evidence" value="ECO:0007669"/>
    <property type="project" value="UniProtKB-UniRule"/>
</dbReference>
<feature type="compositionally biased region" description="Acidic residues" evidence="6">
    <location>
        <begin position="300"/>
        <end position="323"/>
    </location>
</feature>
<dbReference type="InterPro" id="IPR017441">
    <property type="entry name" value="Protein_kinase_ATP_BS"/>
</dbReference>
<dbReference type="GO" id="GO:0004674">
    <property type="term" value="F:protein serine/threonine kinase activity"/>
    <property type="evidence" value="ECO:0007669"/>
    <property type="project" value="UniProtKB-KW"/>
</dbReference>
<keyword evidence="9" id="KW-1185">Reference proteome</keyword>
<keyword evidence="8" id="KW-0418">Kinase</keyword>
<feature type="domain" description="Protein kinase" evidence="7">
    <location>
        <begin position="4"/>
        <end position="270"/>
    </location>
</feature>
<gene>
    <name evidence="8" type="ORF">B0H16DRAFT_1014849</name>
</gene>
<keyword evidence="8" id="KW-0808">Transferase</keyword>
<dbReference type="InterPro" id="IPR011009">
    <property type="entry name" value="Kinase-like_dom_sf"/>
</dbReference>
<dbReference type="InterPro" id="IPR000719">
    <property type="entry name" value="Prot_kinase_dom"/>
</dbReference>
<comment type="similarity">
    <text evidence="5">Belongs to the protein kinase superfamily.</text>
</comment>
<dbReference type="SMART" id="SM00220">
    <property type="entry name" value="S_TKc"/>
    <property type="match status" value="1"/>
</dbReference>
<evidence type="ECO:0000313" key="9">
    <source>
        <dbReference type="Proteomes" id="UP001215598"/>
    </source>
</evidence>
<dbReference type="Pfam" id="PF00069">
    <property type="entry name" value="Pkinase"/>
    <property type="match status" value="1"/>
</dbReference>
<evidence type="ECO:0000256" key="2">
    <source>
        <dbReference type="ARBA" id="ARBA00022741"/>
    </source>
</evidence>
<dbReference type="Proteomes" id="UP001215598">
    <property type="component" value="Unassembled WGS sequence"/>
</dbReference>
<dbReference type="PANTHER" id="PTHR11909">
    <property type="entry name" value="CASEIN KINASE-RELATED"/>
    <property type="match status" value="1"/>
</dbReference>
<evidence type="ECO:0000313" key="8">
    <source>
        <dbReference type="EMBL" id="KAJ7743144.1"/>
    </source>
</evidence>
<evidence type="ECO:0000259" key="7">
    <source>
        <dbReference type="PROSITE" id="PS50011"/>
    </source>
</evidence>
<feature type="compositionally biased region" description="Polar residues" evidence="6">
    <location>
        <begin position="352"/>
        <end position="368"/>
    </location>
</feature>